<protein>
    <submittedName>
        <fullName evidence="2">Uncharacterized protein</fullName>
    </submittedName>
</protein>
<evidence type="ECO:0000313" key="2">
    <source>
        <dbReference type="EMBL" id="ORX52491.1"/>
    </source>
</evidence>
<reference evidence="2 3" key="1">
    <citation type="submission" date="2016-07" db="EMBL/GenBank/DDBJ databases">
        <title>Pervasive Adenine N6-methylation of Active Genes in Fungi.</title>
        <authorList>
            <consortium name="DOE Joint Genome Institute"/>
            <person name="Mondo S.J."/>
            <person name="Dannebaum R.O."/>
            <person name="Kuo R.C."/>
            <person name="Labutti K."/>
            <person name="Haridas S."/>
            <person name="Kuo A."/>
            <person name="Salamov A."/>
            <person name="Ahrendt S.R."/>
            <person name="Lipzen A."/>
            <person name="Sullivan W."/>
            <person name="Andreopoulos W.B."/>
            <person name="Clum A."/>
            <person name="Lindquist E."/>
            <person name="Daum C."/>
            <person name="Ramamoorthy G.K."/>
            <person name="Gryganskyi A."/>
            <person name="Culley D."/>
            <person name="Magnuson J.K."/>
            <person name="James T.Y."/>
            <person name="O'Malley M.A."/>
            <person name="Stajich J.E."/>
            <person name="Spatafora J.W."/>
            <person name="Visel A."/>
            <person name="Grigoriev I.V."/>
        </authorList>
    </citation>
    <scope>NUCLEOTIDE SEQUENCE [LARGE SCALE GENOMIC DNA]</scope>
    <source>
        <strain evidence="2 3">NRRL 3301</strain>
    </source>
</reference>
<proteinExistence type="predicted"/>
<accession>A0A1X2GFG9</accession>
<dbReference type="EMBL" id="MCGT01000018">
    <property type="protein sequence ID" value="ORX52491.1"/>
    <property type="molecule type" value="Genomic_DNA"/>
</dbReference>
<feature type="region of interest" description="Disordered" evidence="1">
    <location>
        <begin position="372"/>
        <end position="431"/>
    </location>
</feature>
<dbReference type="Proteomes" id="UP000242146">
    <property type="component" value="Unassembled WGS sequence"/>
</dbReference>
<evidence type="ECO:0000256" key="1">
    <source>
        <dbReference type="SAM" id="MobiDB-lite"/>
    </source>
</evidence>
<dbReference type="AlphaFoldDB" id="A0A1X2GFG9"/>
<feature type="region of interest" description="Disordered" evidence="1">
    <location>
        <begin position="28"/>
        <end position="55"/>
    </location>
</feature>
<feature type="region of interest" description="Disordered" evidence="1">
    <location>
        <begin position="453"/>
        <end position="483"/>
    </location>
</feature>
<sequence length="544" mass="59719">MAKANAKNAERQVSKYFFQRFRDRRDDTPERFLGQVRSPEAVKDMPSQEASDVDMVSQETIHKSKLGEEGEGLGPLFHGWMNDLTIKRERARGSLDTNAVDDDLNFFLDTYTGGTNQKDTMHRFGNPRLAVALELDNQPKLMNRNASQRALHLKREKLKRDARADLIAMIDECLPHRRLSSSPSRDLIAEPSSTAILHGQTLCDILPGSSKKRLAAELDEQPAKRRFTEPTADVNAKPAKAIQKLVPRHTNARRSKAPCTKPVTSTPSPSNDKLVRSSVSPVLVRSSYFARIEKPAPVIATYVKDPVLARAISHKKPVPDKKTSLAMKTVRAKAFDTGAAGPSKPFQFKIDAPSKRVPAKKHAPASVMIANTSNKETSGTKKPVPAKSDQLRKPAPVRTIPKVGPTKGRHSKTGLIKKPLPPKKTTPGVKKPVPAIVTSTKKELSAMHAISNAGPFTADHGKKSAPAKKLDRAKTPPTETPVLAKPATSISKQVGRAVTRAMARAQVVPDDEPVPAIEKPIQRPPKRKYALQQKDPNAVHFIQK</sequence>
<keyword evidence="3" id="KW-1185">Reference proteome</keyword>
<comment type="caution">
    <text evidence="2">The sequence shown here is derived from an EMBL/GenBank/DDBJ whole genome shotgun (WGS) entry which is preliminary data.</text>
</comment>
<feature type="region of interest" description="Disordered" evidence="1">
    <location>
        <begin position="505"/>
        <end position="544"/>
    </location>
</feature>
<feature type="region of interest" description="Disordered" evidence="1">
    <location>
        <begin position="248"/>
        <end position="274"/>
    </location>
</feature>
<gene>
    <name evidence="2" type="ORF">DM01DRAFT_1391794</name>
</gene>
<name>A0A1X2GFG9_9FUNG</name>
<organism evidence="2 3">
    <name type="scientific">Hesseltinella vesiculosa</name>
    <dbReference type="NCBI Taxonomy" id="101127"/>
    <lineage>
        <taxon>Eukaryota</taxon>
        <taxon>Fungi</taxon>
        <taxon>Fungi incertae sedis</taxon>
        <taxon>Mucoromycota</taxon>
        <taxon>Mucoromycotina</taxon>
        <taxon>Mucoromycetes</taxon>
        <taxon>Mucorales</taxon>
        <taxon>Cunninghamellaceae</taxon>
        <taxon>Hesseltinella</taxon>
    </lineage>
</organism>
<evidence type="ECO:0000313" key="3">
    <source>
        <dbReference type="Proteomes" id="UP000242146"/>
    </source>
</evidence>
<feature type="compositionally biased region" description="Low complexity" evidence="1">
    <location>
        <begin position="413"/>
        <end position="431"/>
    </location>
</feature>
<feature type="compositionally biased region" description="Polar residues" evidence="1">
    <location>
        <begin position="262"/>
        <end position="271"/>
    </location>
</feature>